<keyword evidence="1" id="KW-0732">Signal</keyword>
<reference evidence="3" key="1">
    <citation type="journal article" date="2019" name="Int. J. Syst. Evol. Microbiol.">
        <title>The Global Catalogue of Microorganisms (GCM) 10K type strain sequencing project: providing services to taxonomists for standard genome sequencing and annotation.</title>
        <authorList>
            <consortium name="The Broad Institute Genomics Platform"/>
            <consortium name="The Broad Institute Genome Sequencing Center for Infectious Disease"/>
            <person name="Wu L."/>
            <person name="Ma J."/>
        </authorList>
    </citation>
    <scope>NUCLEOTIDE SEQUENCE [LARGE SCALE GENOMIC DNA]</scope>
    <source>
        <strain evidence="3">CGMCC 4.1648</strain>
    </source>
</reference>
<protein>
    <recommendedName>
        <fullName evidence="4">Secreted protein</fullName>
    </recommendedName>
</protein>
<evidence type="ECO:0000256" key="1">
    <source>
        <dbReference type="SAM" id="SignalP"/>
    </source>
</evidence>
<dbReference type="EMBL" id="JBHSJD010000013">
    <property type="protein sequence ID" value="MFC5023808.1"/>
    <property type="molecule type" value="Genomic_DNA"/>
</dbReference>
<gene>
    <name evidence="2" type="ORF">ACFPM3_16840</name>
</gene>
<name>A0ABV9XGJ6_9ACTN</name>
<dbReference type="Proteomes" id="UP001595829">
    <property type="component" value="Unassembled WGS sequence"/>
</dbReference>
<feature type="signal peptide" evidence="1">
    <location>
        <begin position="1"/>
        <end position="22"/>
    </location>
</feature>
<accession>A0ABV9XGJ6</accession>
<evidence type="ECO:0000313" key="3">
    <source>
        <dbReference type="Proteomes" id="UP001595829"/>
    </source>
</evidence>
<organism evidence="2 3">
    <name type="scientific">Streptomyces coeruleoprunus</name>
    <dbReference type="NCBI Taxonomy" id="285563"/>
    <lineage>
        <taxon>Bacteria</taxon>
        <taxon>Bacillati</taxon>
        <taxon>Actinomycetota</taxon>
        <taxon>Actinomycetes</taxon>
        <taxon>Kitasatosporales</taxon>
        <taxon>Streptomycetaceae</taxon>
        <taxon>Streptomyces</taxon>
    </lineage>
</organism>
<feature type="chain" id="PRO_5045535121" description="Secreted protein" evidence="1">
    <location>
        <begin position="23"/>
        <end position="70"/>
    </location>
</feature>
<sequence>MKKALACAALVVVAMAVGTAPAAAGDDETKPCKFFAGEYSGAELHYLQSAGGAEILSTGTLEGSKIGATC</sequence>
<evidence type="ECO:0008006" key="4">
    <source>
        <dbReference type="Google" id="ProtNLM"/>
    </source>
</evidence>
<comment type="caution">
    <text evidence="2">The sequence shown here is derived from an EMBL/GenBank/DDBJ whole genome shotgun (WGS) entry which is preliminary data.</text>
</comment>
<proteinExistence type="predicted"/>
<dbReference type="RefSeq" id="WP_345687244.1">
    <property type="nucleotide sequence ID" value="NZ_BAABIT010000001.1"/>
</dbReference>
<evidence type="ECO:0000313" key="2">
    <source>
        <dbReference type="EMBL" id="MFC5023808.1"/>
    </source>
</evidence>
<keyword evidence="3" id="KW-1185">Reference proteome</keyword>